<dbReference type="GeneID" id="107227151"/>
<sequence>MYRNCEIVEERGTNEVENGGPLDDEKNGLDLSRNVVIHRLTAERVERPNADHKHRVLIFVKGFDHPFPDGPAPISFKNNVAGAFDSQKSPISTPGADEVANKDYRGNKDTRHNIEGGEVKASNGASRIINAIDEDKDVISNDTHHSHSDKKNNSDVKKFVVAHLSNSHHEERRNHAQKYRTSILVESCKLPRSNDGSSPDDNLGPDKLNTKLCCCNTAFVNDEKISAKPPKCGNENTYKSGEDSAVKFSNGISRIILARKTSFPQLQNEKTKTPSDDVSSTETSINNKNEVKPTEADFDDDCVLSFADYFFSTVIIAPMVIGHWRGYWTLMDMYFERFPAWGSILVGSIIQTILSVLKYYLDDSFAKEIPAKSVCTRLGYRMLRTVYTCIFSTGCIMQWRGAWTIFIDFTAYEWITNCATVICLIVLMLLRCIRDLLSSPFTVGIDNREYTFKFTTRFNVNTRDWSLYILDCAFSVGVVGTLVVFVWRGVWASFDLYLFPDNAEYSAVGSVVIGYTFVVITFSLQPIMCCICDRLKGLSRLIVADLFMLLSFVATVNVWRGVWNVLDLWFLPEDPELSCWITHLGCFIFLVLLNCSNSILVRGVYIDGYEDGGQCVVFPCHYLRLFFKIEREKKAARRQNIVVASRDLATIRERTGKEENGILINTPNSGIAAENPESLV</sequence>
<keyword evidence="2" id="KW-0472">Membrane</keyword>
<feature type="transmembrane region" description="Helical" evidence="2">
    <location>
        <begin position="580"/>
        <end position="600"/>
    </location>
</feature>
<name>A0ABM3FNE3_NEOLC</name>
<evidence type="ECO:0000313" key="3">
    <source>
        <dbReference type="Proteomes" id="UP000829291"/>
    </source>
</evidence>
<feature type="transmembrane region" description="Helical" evidence="2">
    <location>
        <begin position="382"/>
        <end position="399"/>
    </location>
</feature>
<feature type="transmembrane region" description="Helical" evidence="2">
    <location>
        <begin position="467"/>
        <end position="487"/>
    </location>
</feature>
<protein>
    <submittedName>
        <fullName evidence="4">Uncharacterized protein LOC107227151 isoform X1</fullName>
    </submittedName>
</protein>
<keyword evidence="2" id="KW-1133">Transmembrane helix</keyword>
<gene>
    <name evidence="4" type="primary">LOC107227151</name>
</gene>
<feature type="transmembrane region" description="Helical" evidence="2">
    <location>
        <begin position="507"/>
        <end position="529"/>
    </location>
</feature>
<dbReference type="Pfam" id="PF15993">
    <property type="entry name" value="Fuseless"/>
    <property type="match status" value="1"/>
</dbReference>
<dbReference type="RefSeq" id="XP_046589536.1">
    <property type="nucleotide sequence ID" value="XM_046733580.1"/>
</dbReference>
<feature type="compositionally biased region" description="Basic and acidic residues" evidence="1">
    <location>
        <begin position="99"/>
        <end position="115"/>
    </location>
</feature>
<dbReference type="InterPro" id="IPR032751">
    <property type="entry name" value="Fuseless"/>
</dbReference>
<dbReference type="PANTHER" id="PTHR35270:SF2">
    <property type="entry name" value="FUSELESS, ISOFORM A"/>
    <property type="match status" value="1"/>
</dbReference>
<feature type="region of interest" description="Disordered" evidence="1">
    <location>
        <begin position="266"/>
        <end position="286"/>
    </location>
</feature>
<proteinExistence type="predicted"/>
<evidence type="ECO:0000256" key="2">
    <source>
        <dbReference type="SAM" id="Phobius"/>
    </source>
</evidence>
<evidence type="ECO:0000256" key="1">
    <source>
        <dbReference type="SAM" id="MobiDB-lite"/>
    </source>
</evidence>
<reference evidence="4" key="1">
    <citation type="submission" date="2025-08" db="UniProtKB">
        <authorList>
            <consortium name="RefSeq"/>
        </authorList>
    </citation>
    <scope>IDENTIFICATION</scope>
    <source>
        <tissue evidence="4">Thorax and Abdomen</tissue>
    </source>
</reference>
<keyword evidence="3" id="KW-1185">Reference proteome</keyword>
<feature type="transmembrane region" description="Helical" evidence="2">
    <location>
        <begin position="411"/>
        <end position="430"/>
    </location>
</feature>
<feature type="transmembrane region" description="Helical" evidence="2">
    <location>
        <begin position="541"/>
        <end position="560"/>
    </location>
</feature>
<evidence type="ECO:0000313" key="4">
    <source>
        <dbReference type="RefSeq" id="XP_046589536.1"/>
    </source>
</evidence>
<dbReference type="Proteomes" id="UP000829291">
    <property type="component" value="Chromosome 3"/>
</dbReference>
<feature type="transmembrane region" description="Helical" evidence="2">
    <location>
        <begin position="302"/>
        <end position="321"/>
    </location>
</feature>
<feature type="region of interest" description="Disordered" evidence="1">
    <location>
        <begin position="85"/>
        <end position="115"/>
    </location>
</feature>
<keyword evidence="2" id="KW-0812">Transmembrane</keyword>
<organism evidence="3 4">
    <name type="scientific">Neodiprion lecontei</name>
    <name type="common">Redheaded pine sawfly</name>
    <dbReference type="NCBI Taxonomy" id="441921"/>
    <lineage>
        <taxon>Eukaryota</taxon>
        <taxon>Metazoa</taxon>
        <taxon>Ecdysozoa</taxon>
        <taxon>Arthropoda</taxon>
        <taxon>Hexapoda</taxon>
        <taxon>Insecta</taxon>
        <taxon>Pterygota</taxon>
        <taxon>Neoptera</taxon>
        <taxon>Endopterygota</taxon>
        <taxon>Hymenoptera</taxon>
        <taxon>Tenthredinoidea</taxon>
        <taxon>Diprionidae</taxon>
        <taxon>Diprioninae</taxon>
        <taxon>Neodiprion</taxon>
    </lineage>
</organism>
<accession>A0ABM3FNE3</accession>
<feature type="compositionally biased region" description="Polar residues" evidence="1">
    <location>
        <begin position="276"/>
        <end position="286"/>
    </location>
</feature>
<feature type="transmembrane region" description="Helical" evidence="2">
    <location>
        <begin position="341"/>
        <end position="361"/>
    </location>
</feature>
<dbReference type="PANTHER" id="PTHR35270">
    <property type="entry name" value="FUSELESS, ISOFORM A"/>
    <property type="match status" value="1"/>
</dbReference>